<dbReference type="RefSeq" id="WP_161089459.1">
    <property type="nucleotide sequence ID" value="NZ_WWCV01000011.1"/>
</dbReference>
<evidence type="ECO:0000313" key="1">
    <source>
        <dbReference type="EMBL" id="MYN16780.1"/>
    </source>
</evidence>
<gene>
    <name evidence="1" type="ORF">GTP81_08445</name>
</gene>
<dbReference type="EMBL" id="WWCV01000011">
    <property type="protein sequence ID" value="MYN16780.1"/>
    <property type="molecule type" value="Genomic_DNA"/>
</dbReference>
<dbReference type="Gene3D" id="3.30.1460.30">
    <property type="entry name" value="YgaC/TfoX-N like chaperone"/>
    <property type="match status" value="1"/>
</dbReference>
<name>A0A845HD92_9BURK</name>
<proteinExistence type="predicted"/>
<dbReference type="Proteomes" id="UP000484875">
    <property type="component" value="Unassembled WGS sequence"/>
</dbReference>
<dbReference type="AlphaFoldDB" id="A0A845HD92"/>
<sequence length="122" mass="13624">MAKPFSLPIKFRIGRNMITAVSEYAKLVIQFAEMEDTKPGQMFGKSCLKVNGKAFVSQHRDWLVFKLSGEHHSKALRLDGAELWDPSGRGRPMKEWVAVPAMAHKHFSSLAQASYEYVAAGA</sequence>
<organism evidence="1 2">
    <name type="scientific">Duganella vulcania</name>
    <dbReference type="NCBI Taxonomy" id="2692166"/>
    <lineage>
        <taxon>Bacteria</taxon>
        <taxon>Pseudomonadati</taxon>
        <taxon>Pseudomonadota</taxon>
        <taxon>Betaproteobacteria</taxon>
        <taxon>Burkholderiales</taxon>
        <taxon>Oxalobacteraceae</taxon>
        <taxon>Telluria group</taxon>
        <taxon>Duganella</taxon>
    </lineage>
</organism>
<protein>
    <recommendedName>
        <fullName evidence="3">TfoX N-terminal domain-containing protein</fullName>
    </recommendedName>
</protein>
<accession>A0A845HD92</accession>
<evidence type="ECO:0008006" key="3">
    <source>
        <dbReference type="Google" id="ProtNLM"/>
    </source>
</evidence>
<comment type="caution">
    <text evidence="1">The sequence shown here is derived from an EMBL/GenBank/DDBJ whole genome shotgun (WGS) entry which is preliminary data.</text>
</comment>
<keyword evidence="2" id="KW-1185">Reference proteome</keyword>
<reference evidence="1 2" key="1">
    <citation type="submission" date="2019-12" db="EMBL/GenBank/DDBJ databases">
        <title>Novel species isolated from a subtropical stream in China.</title>
        <authorList>
            <person name="Lu H."/>
        </authorList>
    </citation>
    <scope>NUCLEOTIDE SEQUENCE [LARGE SCALE GENOMIC DNA]</scope>
    <source>
        <strain evidence="1 2">FT107W</strain>
    </source>
</reference>
<dbReference type="SUPFAM" id="SSF159894">
    <property type="entry name" value="YgaC/TfoX-N like"/>
    <property type="match status" value="1"/>
</dbReference>
<evidence type="ECO:0000313" key="2">
    <source>
        <dbReference type="Proteomes" id="UP000484875"/>
    </source>
</evidence>